<feature type="chain" id="PRO_5032987095" evidence="2">
    <location>
        <begin position="20"/>
        <end position="319"/>
    </location>
</feature>
<comment type="caution">
    <text evidence="3">The sequence shown here is derived from an EMBL/GenBank/DDBJ whole genome shotgun (WGS) entry which is preliminary data.</text>
</comment>
<feature type="signal peptide" evidence="2">
    <location>
        <begin position="1"/>
        <end position="19"/>
    </location>
</feature>
<gene>
    <name evidence="3" type="ORF">HHL11_04975</name>
</gene>
<evidence type="ECO:0000313" key="3">
    <source>
        <dbReference type="EMBL" id="NML43093.1"/>
    </source>
</evidence>
<dbReference type="Gene3D" id="3.40.190.150">
    <property type="entry name" value="Bordetella uptake gene, domain 1"/>
    <property type="match status" value="1"/>
</dbReference>
<evidence type="ECO:0000313" key="4">
    <source>
        <dbReference type="Proteomes" id="UP000541185"/>
    </source>
</evidence>
<keyword evidence="2" id="KW-0732">Signal</keyword>
<dbReference type="PIRSF" id="PIRSF017082">
    <property type="entry name" value="YflP"/>
    <property type="match status" value="1"/>
</dbReference>
<sequence length="319" mass="33034">MKRLITLLAATLLAGVAAAQSAYPNKPIRFIVPFTPGSGTDIIARTVGDVMGKNLGQPIVIDNKPGAGGTIGAAQVARSEPDGYTVLVHSSGHALNPAIYPNLSYDTLKDLTGVTPLAALPNVMVVSPTRGWKTVADVVAAAKAKPGQLNYASAGVGSATHLNAEKFKLQAGIDAVHVPFKGTPEALSDVIGGRDDWFFAPLSSALPLIKDGKLLALAVSTASRSPALPDVPTTVEAGVPGSDYTFWVGMIVPSATPPAVVKRLHDEAVKALNTPEVKQRLANLGAEAFTMEPAAFNGYIKTEMESAAQIAKAANLKAQ</sequence>
<dbReference type="RefSeq" id="WP_169417328.1">
    <property type="nucleotide sequence ID" value="NZ_JABBFX010000001.1"/>
</dbReference>
<dbReference type="CDD" id="cd13578">
    <property type="entry name" value="PBP2_Bug27"/>
    <property type="match status" value="1"/>
</dbReference>
<evidence type="ECO:0000256" key="2">
    <source>
        <dbReference type="SAM" id="SignalP"/>
    </source>
</evidence>
<dbReference type="InterPro" id="IPR005064">
    <property type="entry name" value="BUG"/>
</dbReference>
<dbReference type="AlphaFoldDB" id="A0A848H329"/>
<dbReference type="EMBL" id="JABBFX010000001">
    <property type="protein sequence ID" value="NML43093.1"/>
    <property type="molecule type" value="Genomic_DNA"/>
</dbReference>
<dbReference type="PANTHER" id="PTHR42928:SF5">
    <property type="entry name" value="BLR1237 PROTEIN"/>
    <property type="match status" value="1"/>
</dbReference>
<comment type="similarity">
    <text evidence="1">Belongs to the UPF0065 (bug) family.</text>
</comment>
<dbReference type="PANTHER" id="PTHR42928">
    <property type="entry name" value="TRICARBOXYLATE-BINDING PROTEIN"/>
    <property type="match status" value="1"/>
</dbReference>
<protein>
    <submittedName>
        <fullName evidence="3">Tripartite tricarboxylate transporter substrate binding protein</fullName>
    </submittedName>
</protein>
<reference evidence="3 4" key="1">
    <citation type="submission" date="2020-04" db="EMBL/GenBank/DDBJ databases">
        <title>Ramlibacter sp. G-1-2-2 isolated from soil.</title>
        <authorList>
            <person name="Dahal R.H."/>
        </authorList>
    </citation>
    <scope>NUCLEOTIDE SEQUENCE [LARGE SCALE GENOMIC DNA]</scope>
    <source>
        <strain evidence="3 4">G-1-2-2</strain>
    </source>
</reference>
<dbReference type="InterPro" id="IPR042100">
    <property type="entry name" value="Bug_dom1"/>
</dbReference>
<organism evidence="3 4">
    <name type="scientific">Ramlibacter agri</name>
    <dbReference type="NCBI Taxonomy" id="2728837"/>
    <lineage>
        <taxon>Bacteria</taxon>
        <taxon>Pseudomonadati</taxon>
        <taxon>Pseudomonadota</taxon>
        <taxon>Betaproteobacteria</taxon>
        <taxon>Burkholderiales</taxon>
        <taxon>Comamonadaceae</taxon>
        <taxon>Ramlibacter</taxon>
    </lineage>
</organism>
<keyword evidence="4" id="KW-1185">Reference proteome</keyword>
<dbReference type="Pfam" id="PF03401">
    <property type="entry name" value="TctC"/>
    <property type="match status" value="1"/>
</dbReference>
<evidence type="ECO:0000256" key="1">
    <source>
        <dbReference type="ARBA" id="ARBA00006987"/>
    </source>
</evidence>
<dbReference type="SUPFAM" id="SSF53850">
    <property type="entry name" value="Periplasmic binding protein-like II"/>
    <property type="match status" value="1"/>
</dbReference>
<dbReference type="Gene3D" id="3.40.190.10">
    <property type="entry name" value="Periplasmic binding protein-like II"/>
    <property type="match status" value="1"/>
</dbReference>
<name>A0A848H329_9BURK</name>
<dbReference type="Proteomes" id="UP000541185">
    <property type="component" value="Unassembled WGS sequence"/>
</dbReference>
<proteinExistence type="inferred from homology"/>
<accession>A0A848H329</accession>